<dbReference type="GO" id="GO:0000122">
    <property type="term" value="P:negative regulation of transcription by RNA polymerase II"/>
    <property type="evidence" value="ECO:0007669"/>
    <property type="project" value="TreeGrafter"/>
</dbReference>
<dbReference type="PRINTS" id="PR00619">
    <property type="entry name" value="GATAZNFINGER"/>
</dbReference>
<keyword evidence="3 8" id="KW-0863">Zinc-finger</keyword>
<gene>
    <name evidence="10" type="ORF">K503DRAFT_695677</name>
</gene>
<dbReference type="GO" id="GO:0045944">
    <property type="term" value="P:positive regulation of transcription by RNA polymerase II"/>
    <property type="evidence" value="ECO:0007669"/>
    <property type="project" value="TreeGrafter"/>
</dbReference>
<keyword evidence="6" id="KW-0804">Transcription</keyword>
<dbReference type="InParanoid" id="A0A1B7MU53"/>
<evidence type="ECO:0000313" key="11">
    <source>
        <dbReference type="Proteomes" id="UP000092154"/>
    </source>
</evidence>
<sequence>TPQAGPVKKVNYTVRALDCINCGTSKTLLWKRHDVGNNVCNACGLFHKLHGIHRPIKRRMRIPTAVVVASRRW</sequence>
<dbReference type="Proteomes" id="UP000092154">
    <property type="component" value="Unassembled WGS sequence"/>
</dbReference>
<organism evidence="10 11">
    <name type="scientific">Rhizopogon vinicolor AM-OR11-026</name>
    <dbReference type="NCBI Taxonomy" id="1314800"/>
    <lineage>
        <taxon>Eukaryota</taxon>
        <taxon>Fungi</taxon>
        <taxon>Dikarya</taxon>
        <taxon>Basidiomycota</taxon>
        <taxon>Agaricomycotina</taxon>
        <taxon>Agaricomycetes</taxon>
        <taxon>Agaricomycetidae</taxon>
        <taxon>Boletales</taxon>
        <taxon>Suillineae</taxon>
        <taxon>Rhizopogonaceae</taxon>
        <taxon>Rhizopogon</taxon>
    </lineage>
</organism>
<dbReference type="PROSITE" id="PS50114">
    <property type="entry name" value="GATA_ZN_FINGER_2"/>
    <property type="match status" value="1"/>
</dbReference>
<dbReference type="GO" id="GO:0000981">
    <property type="term" value="F:DNA-binding transcription factor activity, RNA polymerase II-specific"/>
    <property type="evidence" value="ECO:0007669"/>
    <property type="project" value="TreeGrafter"/>
</dbReference>
<dbReference type="GO" id="GO:0000978">
    <property type="term" value="F:RNA polymerase II cis-regulatory region sequence-specific DNA binding"/>
    <property type="evidence" value="ECO:0007669"/>
    <property type="project" value="TreeGrafter"/>
</dbReference>
<dbReference type="STRING" id="1314800.A0A1B7MU53"/>
<dbReference type="InterPro" id="IPR000679">
    <property type="entry name" value="Znf_GATA"/>
</dbReference>
<dbReference type="PANTHER" id="PTHR10071:SF335">
    <property type="entry name" value="IRON-SENSING TRANSCRIPTIONAL REPRESSOR-RELATED"/>
    <property type="match status" value="1"/>
</dbReference>
<protein>
    <recommendedName>
        <fullName evidence="9">GATA-type domain-containing protein</fullName>
    </recommendedName>
</protein>
<evidence type="ECO:0000256" key="6">
    <source>
        <dbReference type="ARBA" id="ARBA00023163"/>
    </source>
</evidence>
<keyword evidence="5" id="KW-0805">Transcription regulation</keyword>
<dbReference type="CDD" id="cd00202">
    <property type="entry name" value="ZnF_GATA"/>
    <property type="match status" value="1"/>
</dbReference>
<evidence type="ECO:0000256" key="8">
    <source>
        <dbReference type="PROSITE-ProRule" id="PRU00094"/>
    </source>
</evidence>
<dbReference type="SMART" id="SM00401">
    <property type="entry name" value="ZnF_GATA"/>
    <property type="match status" value="1"/>
</dbReference>
<dbReference type="AlphaFoldDB" id="A0A1B7MU53"/>
<evidence type="ECO:0000256" key="7">
    <source>
        <dbReference type="ARBA" id="ARBA00023242"/>
    </source>
</evidence>
<comment type="subcellular location">
    <subcellularLocation>
        <location evidence="1">Nucleus</location>
    </subcellularLocation>
</comment>
<dbReference type="Gene3D" id="3.30.50.10">
    <property type="entry name" value="Erythroid Transcription Factor GATA-1, subunit A"/>
    <property type="match status" value="1"/>
</dbReference>
<reference evidence="10 11" key="1">
    <citation type="submission" date="2016-06" db="EMBL/GenBank/DDBJ databases">
        <title>Comparative genomics of the ectomycorrhizal sister species Rhizopogon vinicolor and Rhizopogon vesiculosus (Basidiomycota: Boletales) reveals a divergence of the mating type B locus.</title>
        <authorList>
            <consortium name="DOE Joint Genome Institute"/>
            <person name="Mujic A.B."/>
            <person name="Kuo A."/>
            <person name="Tritt A."/>
            <person name="Lipzen A."/>
            <person name="Chen C."/>
            <person name="Johnson J."/>
            <person name="Sharma A."/>
            <person name="Barry K."/>
            <person name="Grigoriev I.V."/>
            <person name="Spatafora J.W."/>
        </authorList>
    </citation>
    <scope>NUCLEOTIDE SEQUENCE [LARGE SCALE GENOMIC DNA]</scope>
    <source>
        <strain evidence="10 11">AM-OR11-026</strain>
    </source>
</reference>
<dbReference type="InterPro" id="IPR039355">
    <property type="entry name" value="Transcription_factor_GATA"/>
</dbReference>
<dbReference type="OrthoDB" id="515401at2759"/>
<proteinExistence type="predicted"/>
<evidence type="ECO:0000256" key="1">
    <source>
        <dbReference type="ARBA" id="ARBA00004123"/>
    </source>
</evidence>
<feature type="non-terminal residue" evidence="10">
    <location>
        <position position="1"/>
    </location>
</feature>
<feature type="domain" description="GATA-type" evidence="9">
    <location>
        <begin position="13"/>
        <end position="71"/>
    </location>
</feature>
<name>A0A1B7MU53_9AGAM</name>
<evidence type="ECO:0000256" key="5">
    <source>
        <dbReference type="ARBA" id="ARBA00023015"/>
    </source>
</evidence>
<evidence type="ECO:0000313" key="10">
    <source>
        <dbReference type="EMBL" id="OAX36153.1"/>
    </source>
</evidence>
<dbReference type="GO" id="GO:0005634">
    <property type="term" value="C:nucleus"/>
    <property type="evidence" value="ECO:0007669"/>
    <property type="project" value="UniProtKB-SubCell"/>
</dbReference>
<dbReference type="InterPro" id="IPR013088">
    <property type="entry name" value="Znf_NHR/GATA"/>
</dbReference>
<dbReference type="PANTHER" id="PTHR10071">
    <property type="entry name" value="TRANSCRIPTION FACTOR GATA FAMILY MEMBER"/>
    <property type="match status" value="1"/>
</dbReference>
<evidence type="ECO:0000256" key="3">
    <source>
        <dbReference type="ARBA" id="ARBA00022771"/>
    </source>
</evidence>
<keyword evidence="7" id="KW-0539">Nucleus</keyword>
<keyword evidence="11" id="KW-1185">Reference proteome</keyword>
<evidence type="ECO:0000259" key="9">
    <source>
        <dbReference type="PROSITE" id="PS50114"/>
    </source>
</evidence>
<accession>A0A1B7MU53</accession>
<evidence type="ECO:0000256" key="4">
    <source>
        <dbReference type="ARBA" id="ARBA00022833"/>
    </source>
</evidence>
<keyword evidence="2" id="KW-0479">Metal-binding</keyword>
<evidence type="ECO:0000256" key="2">
    <source>
        <dbReference type="ARBA" id="ARBA00022723"/>
    </source>
</evidence>
<keyword evidence="4" id="KW-0862">Zinc</keyword>
<dbReference type="GO" id="GO:0008270">
    <property type="term" value="F:zinc ion binding"/>
    <property type="evidence" value="ECO:0007669"/>
    <property type="project" value="UniProtKB-KW"/>
</dbReference>
<dbReference type="Pfam" id="PF00320">
    <property type="entry name" value="GATA"/>
    <property type="match status" value="1"/>
</dbReference>
<dbReference type="EMBL" id="KV448438">
    <property type="protein sequence ID" value="OAX36153.1"/>
    <property type="molecule type" value="Genomic_DNA"/>
</dbReference>
<dbReference type="SUPFAM" id="SSF57716">
    <property type="entry name" value="Glucocorticoid receptor-like (DNA-binding domain)"/>
    <property type="match status" value="1"/>
</dbReference>